<gene>
    <name evidence="1" type="ORF">M8744_14575</name>
</gene>
<dbReference type="EMBL" id="JAMQGO010000011">
    <property type="protein sequence ID" value="MCM2563378.1"/>
    <property type="molecule type" value="Genomic_DNA"/>
</dbReference>
<keyword evidence="2" id="KW-1185">Reference proteome</keyword>
<sequence>MSDNMTFKGRKWRNRMTPDKRPSQQRPDFDPAALEPILGGPVQIDPVGNGQSNPTWFVTTQGERLVLRKKPRGATLSSAHAIDREYRVLVALQDSGLPLPRPVHYEPDPSLIGTPFYLMERLPGRVSDDTALPHLLPDARRDVHLQAASVLARLHRVDVTAVGLADYGRNSGYYARQVARWRSQWQALEHRTDARIDTLADWFAGNIPPESPTTLVHGDYRIGNLIVADDPARITGVLDWELSTLGDPLADLAHWGMFYDLRPNQMGGLAGLDLSRLGLPDNGAFLETYRAAGGCDAPLRPFHRAFALFRMAIICEGIAARAATGQATSADARAVGALAPDFARLAEARLSTDTLNTA</sequence>
<dbReference type="Proteomes" id="UP001203036">
    <property type="component" value="Unassembled WGS sequence"/>
</dbReference>
<protein>
    <submittedName>
        <fullName evidence="1">Phosphotransferase family protein</fullName>
    </submittedName>
</protein>
<evidence type="ECO:0000313" key="2">
    <source>
        <dbReference type="Proteomes" id="UP001203036"/>
    </source>
</evidence>
<evidence type="ECO:0000313" key="1">
    <source>
        <dbReference type="EMBL" id="MCM2563378.1"/>
    </source>
</evidence>
<organism evidence="1 2">
    <name type="scientific">Lutimaribacter degradans</name>
    <dbReference type="NCBI Taxonomy" id="2945989"/>
    <lineage>
        <taxon>Bacteria</taxon>
        <taxon>Pseudomonadati</taxon>
        <taxon>Pseudomonadota</taxon>
        <taxon>Alphaproteobacteria</taxon>
        <taxon>Rhodobacterales</taxon>
        <taxon>Roseobacteraceae</taxon>
        <taxon>Lutimaribacter</taxon>
    </lineage>
</organism>
<comment type="caution">
    <text evidence="1">The sequence shown here is derived from an EMBL/GenBank/DDBJ whole genome shotgun (WGS) entry which is preliminary data.</text>
</comment>
<name>A0ACC5ZYD1_9RHOB</name>
<reference evidence="1" key="1">
    <citation type="submission" date="2022-06" db="EMBL/GenBank/DDBJ databases">
        <title>Lutimaribacter sp. EGI FJ00013, a novel bacterium isolated from a salt lake sediment enrichment.</title>
        <authorList>
            <person name="Gao L."/>
            <person name="Fang B.-Z."/>
            <person name="Li W.-J."/>
        </authorList>
    </citation>
    <scope>NUCLEOTIDE SEQUENCE</scope>
    <source>
        <strain evidence="1">EGI FJ00013</strain>
    </source>
</reference>
<accession>A0ACC5ZYD1</accession>
<proteinExistence type="predicted"/>